<feature type="region of interest" description="Disordered" evidence="5">
    <location>
        <begin position="1046"/>
        <end position="1092"/>
    </location>
</feature>
<dbReference type="PANTHER" id="PTHR47972:SF28">
    <property type="entry name" value="KINESIN-LIKE PROTEIN KLP-3"/>
    <property type="match status" value="1"/>
</dbReference>
<keyword evidence="3" id="KW-0547">Nucleotide-binding</keyword>
<protein>
    <recommendedName>
        <fullName evidence="10">Kinesin KP1</fullName>
    </recommendedName>
</protein>
<dbReference type="PROSITE" id="PS50021">
    <property type="entry name" value="CH"/>
    <property type="match status" value="1"/>
</dbReference>
<feature type="compositionally biased region" description="Basic and acidic residues" evidence="5">
    <location>
        <begin position="1047"/>
        <end position="1059"/>
    </location>
</feature>
<dbReference type="InterPro" id="IPR001752">
    <property type="entry name" value="Kinesin_motor_dom"/>
</dbReference>
<gene>
    <name evidence="8" type="ORF">RHGRI_009386</name>
</gene>
<feature type="binding site" evidence="3">
    <location>
        <begin position="529"/>
        <end position="536"/>
    </location>
    <ligand>
        <name>ATP</name>
        <dbReference type="ChEBI" id="CHEBI:30616"/>
    </ligand>
</feature>
<feature type="region of interest" description="Disordered" evidence="5">
    <location>
        <begin position="846"/>
        <end position="879"/>
    </location>
</feature>
<feature type="region of interest" description="Disordered" evidence="5">
    <location>
        <begin position="1"/>
        <end position="41"/>
    </location>
</feature>
<feature type="domain" description="Kinesin motor" evidence="7">
    <location>
        <begin position="445"/>
        <end position="776"/>
    </location>
</feature>
<dbReference type="GO" id="GO:0007018">
    <property type="term" value="P:microtubule-based movement"/>
    <property type="evidence" value="ECO:0007669"/>
    <property type="project" value="InterPro"/>
</dbReference>
<keyword evidence="3" id="KW-0067">ATP-binding</keyword>
<dbReference type="GO" id="GO:0005524">
    <property type="term" value="F:ATP binding"/>
    <property type="evidence" value="ECO:0007669"/>
    <property type="project" value="UniProtKB-UniRule"/>
</dbReference>
<feature type="compositionally biased region" description="Polar residues" evidence="5">
    <location>
        <begin position="1"/>
        <end position="15"/>
    </location>
</feature>
<dbReference type="Gene3D" id="1.10.418.10">
    <property type="entry name" value="Calponin-like domain"/>
    <property type="match status" value="1"/>
</dbReference>
<feature type="region of interest" description="Disordered" evidence="5">
    <location>
        <begin position="1110"/>
        <end position="1148"/>
    </location>
</feature>
<dbReference type="Pfam" id="PF00307">
    <property type="entry name" value="CH"/>
    <property type="match status" value="1"/>
</dbReference>
<dbReference type="GO" id="GO:0003777">
    <property type="term" value="F:microtubule motor activity"/>
    <property type="evidence" value="ECO:0007669"/>
    <property type="project" value="InterPro"/>
</dbReference>
<dbReference type="InterPro" id="IPR036872">
    <property type="entry name" value="CH_dom_sf"/>
</dbReference>
<sequence length="1148" mass="127504">MPQESNYSSVFSPPSKNLRGLKGLNSLVNNNNNNNNGNGVSDASSYAEEIINDRELAQRRAGEAASRRYQAAEWLRQMDHCASDLLSKRPSEEDFCLSLRNGLILCNVLNKVNPGAVHKVVENPIIDVQATEAAAQSAIQYFENMRNFLVAVGNMKLLTFEASDLEKGGSSNKVVDCILCLKGYYEWKQAGGIGVWRYGGTVRITSLPKESPSSLIGSDSTDESVDESEASQYEQLLDFLHLSSEVSDEESKAANALTFLFEAFGLGMLQAYLTESNGTEDFPLNAMVIDTVLRKVVKDFSAQLVSEGIQLGLLLKKLLQSNGVPLSKSEFLEAISKYLSQRTNLVSSDLSKFCICGGRREVWQSIGDSADNADINDLQHKQLEELKLRFQEAKQEVEQVREGWQEERTRLEHQIKDLEVASSSYHQVLEENRLLYNQVQDLKGTIRVYCRVRPFLPGQGDGESTVDYIGENGNIMIVNPYKQGKDARRVFNFNKVFATNVTQEQIYADTQPLIRSVLDGYNCCIFAYGQTGSGKTYTMSGPDLNTDETWGVNYRALRDLFHISRTRVDFIEYEVGVQMIEIYNEQVRDLLCLLLYTLTTCTLDIRNNSQLNGLNVPDASLVPVKCTEDVLDLMKIGQRNRAVGATALNERSSRSHSILTVHVRGKELVSGSILKGCLHLVDLAGSERVDKSEAVGERLKEAQHINRSLSALGDVIAALAQKSTHIPYRNSKLTQVLQDSLGGHAKTLMFVHINPEVNAIGETISTLKFAERVASIDLGAARSNKETGEIRDLKEEISNLKLSLERKEAELEQLKNANTRGTVESQRTRAVSPLLMPKYGVSASLKPEISQRPVDDSRNFEVRSSSSGKQRRSRVPSKFLDKDIIPRMPFLAEERLVNSGKPRSPSPPVRRSISTDRGALMKSRVKPDPTDHTPISKLQLPPRSSVNKSMAAMSVIPPVDNNGRGLLGSQEVPKPDNISEAFLSFQRSIAKKGHLENEDGQFKQVLNVRQGGIRKSKPESKVKAKNQLPTRIPKSDASVTLLSELDTGGKMEEARKSDFSEPENESGLNVSPVHSTLSVKKLQRNSARNSQTVEIRELGQKVESFLSLKSEQKVSNGVLRHPKEGSNSAMPEIRRSRSTPRGKFMILP</sequence>
<keyword evidence="4" id="KW-0175">Coiled coil</keyword>
<evidence type="ECO:0000256" key="2">
    <source>
        <dbReference type="ARBA" id="ARBA00023175"/>
    </source>
</evidence>
<dbReference type="Pfam" id="PF00225">
    <property type="entry name" value="Kinesin"/>
    <property type="match status" value="1"/>
</dbReference>
<dbReference type="PANTHER" id="PTHR47972">
    <property type="entry name" value="KINESIN-LIKE PROTEIN KLP-3"/>
    <property type="match status" value="1"/>
</dbReference>
<dbReference type="GO" id="GO:0015630">
    <property type="term" value="C:microtubule cytoskeleton"/>
    <property type="evidence" value="ECO:0007669"/>
    <property type="project" value="TreeGrafter"/>
</dbReference>
<dbReference type="CDD" id="cd21203">
    <property type="entry name" value="CH_AtKIN14-like"/>
    <property type="match status" value="1"/>
</dbReference>
<reference evidence="8" key="1">
    <citation type="submission" date="2020-08" db="EMBL/GenBank/DDBJ databases">
        <title>Plant Genome Project.</title>
        <authorList>
            <person name="Zhang R.-G."/>
        </authorList>
    </citation>
    <scope>NUCLEOTIDE SEQUENCE</scope>
    <source>
        <strain evidence="8">WSP0</strain>
        <tissue evidence="8">Leaf</tissue>
    </source>
</reference>
<dbReference type="InterPro" id="IPR001715">
    <property type="entry name" value="CH_dom"/>
</dbReference>
<evidence type="ECO:0000256" key="4">
    <source>
        <dbReference type="SAM" id="Coils"/>
    </source>
</evidence>
<dbReference type="FunFam" id="3.40.850.10:FF:000086">
    <property type="entry name" value="kinesin-like protein KIN-14F"/>
    <property type="match status" value="1"/>
</dbReference>
<comment type="caution">
    <text evidence="8">The sequence shown here is derived from an EMBL/GenBank/DDBJ whole genome shotgun (WGS) entry which is preliminary data.</text>
</comment>
<feature type="coiled-coil region" evidence="4">
    <location>
        <begin position="376"/>
        <end position="421"/>
    </location>
</feature>
<dbReference type="AlphaFoldDB" id="A0AAV6KEL9"/>
<keyword evidence="9" id="KW-1185">Reference proteome</keyword>
<feature type="domain" description="Calponin-homology (CH)" evidence="6">
    <location>
        <begin position="65"/>
        <end position="186"/>
    </location>
</feature>
<evidence type="ECO:0000256" key="3">
    <source>
        <dbReference type="PROSITE-ProRule" id="PRU00283"/>
    </source>
</evidence>
<proteinExistence type="inferred from homology"/>
<comment type="similarity">
    <text evidence="1">Belongs to the TRAFAC class myosin-kinesin ATPase superfamily. Kinesin family. KIN-14 subfamily.</text>
</comment>
<evidence type="ECO:0000256" key="5">
    <source>
        <dbReference type="SAM" id="MobiDB-lite"/>
    </source>
</evidence>
<feature type="region of interest" description="Disordered" evidence="5">
    <location>
        <begin position="895"/>
        <end position="943"/>
    </location>
</feature>
<dbReference type="SMART" id="SM00033">
    <property type="entry name" value="CH"/>
    <property type="match status" value="1"/>
</dbReference>
<accession>A0AAV6KEL9</accession>
<feature type="compositionally biased region" description="Polar residues" evidence="5">
    <location>
        <begin position="1066"/>
        <end position="1092"/>
    </location>
</feature>
<feature type="compositionally biased region" description="Low complexity" evidence="5">
    <location>
        <begin position="24"/>
        <end position="41"/>
    </location>
</feature>
<evidence type="ECO:0000313" key="8">
    <source>
        <dbReference type="EMBL" id="KAG5550945.1"/>
    </source>
</evidence>
<organism evidence="8 9">
    <name type="scientific">Rhododendron griersonianum</name>
    <dbReference type="NCBI Taxonomy" id="479676"/>
    <lineage>
        <taxon>Eukaryota</taxon>
        <taxon>Viridiplantae</taxon>
        <taxon>Streptophyta</taxon>
        <taxon>Embryophyta</taxon>
        <taxon>Tracheophyta</taxon>
        <taxon>Spermatophyta</taxon>
        <taxon>Magnoliopsida</taxon>
        <taxon>eudicotyledons</taxon>
        <taxon>Gunneridae</taxon>
        <taxon>Pentapetalae</taxon>
        <taxon>asterids</taxon>
        <taxon>Ericales</taxon>
        <taxon>Ericaceae</taxon>
        <taxon>Ericoideae</taxon>
        <taxon>Rhodoreae</taxon>
        <taxon>Rhododendron</taxon>
    </lineage>
</organism>
<dbReference type="PRINTS" id="PR00380">
    <property type="entry name" value="KINESINHEAVY"/>
</dbReference>
<dbReference type="Gene3D" id="3.40.850.10">
    <property type="entry name" value="Kinesin motor domain"/>
    <property type="match status" value="1"/>
</dbReference>
<feature type="coiled-coil region" evidence="4">
    <location>
        <begin position="783"/>
        <end position="824"/>
    </location>
</feature>
<dbReference type="Proteomes" id="UP000823749">
    <property type="component" value="Chromosome 4"/>
</dbReference>
<dbReference type="EMBL" id="JACTNZ010000004">
    <property type="protein sequence ID" value="KAG5550945.1"/>
    <property type="molecule type" value="Genomic_DNA"/>
</dbReference>
<dbReference type="InterPro" id="IPR027417">
    <property type="entry name" value="P-loop_NTPase"/>
</dbReference>
<dbReference type="GO" id="GO:0008017">
    <property type="term" value="F:microtubule binding"/>
    <property type="evidence" value="ECO:0007669"/>
    <property type="project" value="InterPro"/>
</dbReference>
<dbReference type="SUPFAM" id="SSF52540">
    <property type="entry name" value="P-loop containing nucleoside triphosphate hydrolases"/>
    <property type="match status" value="1"/>
</dbReference>
<dbReference type="PROSITE" id="PS50067">
    <property type="entry name" value="KINESIN_MOTOR_2"/>
    <property type="match status" value="1"/>
</dbReference>
<evidence type="ECO:0000313" key="9">
    <source>
        <dbReference type="Proteomes" id="UP000823749"/>
    </source>
</evidence>
<name>A0AAV6KEL9_9ERIC</name>
<dbReference type="InterPro" id="IPR036961">
    <property type="entry name" value="Kinesin_motor_dom_sf"/>
</dbReference>
<dbReference type="SMART" id="SM00129">
    <property type="entry name" value="KISc"/>
    <property type="match status" value="1"/>
</dbReference>
<dbReference type="FunFam" id="1.10.418.10:FF:000067">
    <property type="entry name" value="kinesin-like protein KIN-14F"/>
    <property type="match status" value="1"/>
</dbReference>
<evidence type="ECO:0000259" key="6">
    <source>
        <dbReference type="PROSITE" id="PS50021"/>
    </source>
</evidence>
<dbReference type="SUPFAM" id="SSF47576">
    <property type="entry name" value="Calponin-homology domain, CH-domain"/>
    <property type="match status" value="1"/>
</dbReference>
<evidence type="ECO:0000256" key="1">
    <source>
        <dbReference type="ARBA" id="ARBA00010899"/>
    </source>
</evidence>
<evidence type="ECO:0008006" key="10">
    <source>
        <dbReference type="Google" id="ProtNLM"/>
    </source>
</evidence>
<dbReference type="InterPro" id="IPR027640">
    <property type="entry name" value="Kinesin-like_fam"/>
</dbReference>
<evidence type="ECO:0000259" key="7">
    <source>
        <dbReference type="PROSITE" id="PS50067"/>
    </source>
</evidence>
<keyword evidence="2 3" id="KW-0505">Motor protein</keyword>